<dbReference type="GO" id="GO:0006102">
    <property type="term" value="P:isocitrate metabolic process"/>
    <property type="evidence" value="ECO:0007669"/>
    <property type="project" value="TreeGrafter"/>
</dbReference>
<evidence type="ECO:0000256" key="1">
    <source>
        <dbReference type="ARBA" id="ARBA00004173"/>
    </source>
</evidence>
<accession>A0A0X3PJE5</accession>
<dbReference type="Pfam" id="PF00180">
    <property type="entry name" value="Iso_dh"/>
    <property type="match status" value="1"/>
</dbReference>
<dbReference type="InterPro" id="IPR024084">
    <property type="entry name" value="IsoPropMal-DH-like_dom"/>
</dbReference>
<dbReference type="EMBL" id="GEEE01011170">
    <property type="protein sequence ID" value="JAP52055.1"/>
    <property type="molecule type" value="Transcribed_RNA"/>
</dbReference>
<sequence length="364" mass="39863">MHFACVNLLRHGLSPKGSPAARFLKTKLFSSVSNKVVSFIPGDGVGPELFMAVKYLFKETGIPVTFEELRFSELPGRETNNFDEVVASIKRNKVCLEGIVKEPVGESISETLVIRLRRALDLYANTVHIRSLDGIKTRHNNVDFVVVRECLEGEYSSMEHESVPGVVESLKIITRLNSERIAKFAFDFAKRNGRKKVTAVHKANIMKLADGLFLDTCYSVSKLYPGIQFDSMIVDNCCMQLVNQPTQFDVMVMPNLYGSIIENVGAGLVGGAGLVPGVLFSHDVAVFQPGTSHTFSQASGRNTANPTAVILAAANLLRHIDLESHGDRLEQALSRVLKAGRVLTEDVGGSSTTTDFTKAVLMEM</sequence>
<dbReference type="GO" id="GO:0006099">
    <property type="term" value="P:tricarboxylic acid cycle"/>
    <property type="evidence" value="ECO:0007669"/>
    <property type="project" value="UniProtKB-KW"/>
</dbReference>
<dbReference type="Gene3D" id="3.40.718.10">
    <property type="entry name" value="Isopropylmalate Dehydrogenase"/>
    <property type="match status" value="1"/>
</dbReference>
<dbReference type="NCBIfam" id="TIGR00175">
    <property type="entry name" value="mito_nad_idh"/>
    <property type="match status" value="1"/>
</dbReference>
<evidence type="ECO:0000256" key="4">
    <source>
        <dbReference type="ARBA" id="ARBA00022946"/>
    </source>
</evidence>
<keyword evidence="3" id="KW-0816">Tricarboxylic acid cycle</keyword>
<dbReference type="PANTHER" id="PTHR11835">
    <property type="entry name" value="DECARBOXYLATING DEHYDROGENASES-ISOCITRATE, ISOPROPYLMALATE, TARTRATE"/>
    <property type="match status" value="1"/>
</dbReference>
<organism evidence="9">
    <name type="scientific">Schistocephalus solidus</name>
    <name type="common">Tapeworm</name>
    <dbReference type="NCBI Taxonomy" id="70667"/>
    <lineage>
        <taxon>Eukaryota</taxon>
        <taxon>Metazoa</taxon>
        <taxon>Spiralia</taxon>
        <taxon>Lophotrochozoa</taxon>
        <taxon>Platyhelminthes</taxon>
        <taxon>Cestoda</taxon>
        <taxon>Eucestoda</taxon>
        <taxon>Diphyllobothriidea</taxon>
        <taxon>Diphyllobothriidae</taxon>
        <taxon>Schistocephalus</taxon>
    </lineage>
</organism>
<evidence type="ECO:0000256" key="2">
    <source>
        <dbReference type="ARBA" id="ARBA00007769"/>
    </source>
</evidence>
<dbReference type="SUPFAM" id="SSF53659">
    <property type="entry name" value="Isocitrate/Isopropylmalate dehydrogenase-like"/>
    <property type="match status" value="1"/>
</dbReference>
<proteinExistence type="inferred from homology"/>
<evidence type="ECO:0000256" key="7">
    <source>
        <dbReference type="ARBA" id="ARBA00041742"/>
    </source>
</evidence>
<protein>
    <recommendedName>
        <fullName evidence="6">Isocitric dehydrogenase subunit beta</fullName>
    </recommendedName>
    <alternativeName>
        <fullName evidence="7">NAD(+)-specific ICDH subunit beta</fullName>
    </alternativeName>
</protein>
<dbReference type="SMART" id="SM01329">
    <property type="entry name" value="Iso_dh"/>
    <property type="match status" value="1"/>
</dbReference>
<gene>
    <name evidence="9" type="primary">IDH3B</name>
    <name evidence="9" type="ORF">TR97830</name>
</gene>
<evidence type="ECO:0000259" key="8">
    <source>
        <dbReference type="SMART" id="SM01329"/>
    </source>
</evidence>
<dbReference type="InterPro" id="IPR004434">
    <property type="entry name" value="Isocitrate_DH_NAD"/>
</dbReference>
<dbReference type="EMBL" id="GEEE01012149">
    <property type="protein sequence ID" value="JAP51076.1"/>
    <property type="molecule type" value="Transcribed_RNA"/>
</dbReference>
<dbReference type="FunFam" id="3.40.718.10:FF:000001">
    <property type="entry name" value="Isocitrate dehydrogenase [NAD] subunit, mitochondrial"/>
    <property type="match status" value="1"/>
</dbReference>
<name>A0A0X3PJE5_SCHSO</name>
<keyword evidence="4" id="KW-0809">Transit peptide</keyword>
<evidence type="ECO:0000256" key="6">
    <source>
        <dbReference type="ARBA" id="ARBA00041658"/>
    </source>
</evidence>
<dbReference type="GO" id="GO:0005739">
    <property type="term" value="C:mitochondrion"/>
    <property type="evidence" value="ECO:0007669"/>
    <property type="project" value="UniProtKB-SubCell"/>
</dbReference>
<evidence type="ECO:0000313" key="9">
    <source>
        <dbReference type="EMBL" id="JAP52055.1"/>
    </source>
</evidence>
<feature type="domain" description="Isopropylmalate dehydrogenase-like" evidence="8">
    <location>
        <begin position="36"/>
        <end position="360"/>
    </location>
</feature>
<evidence type="ECO:0000256" key="5">
    <source>
        <dbReference type="ARBA" id="ARBA00023128"/>
    </source>
</evidence>
<comment type="similarity">
    <text evidence="2">Belongs to the isocitrate and isopropylmalate dehydrogenases family.</text>
</comment>
<comment type="subcellular location">
    <subcellularLocation>
        <location evidence="1">Mitochondrion</location>
    </subcellularLocation>
</comment>
<evidence type="ECO:0000256" key="3">
    <source>
        <dbReference type="ARBA" id="ARBA00022532"/>
    </source>
</evidence>
<reference evidence="9" key="1">
    <citation type="submission" date="2016-01" db="EMBL/GenBank/DDBJ databases">
        <title>Reference transcriptome for the parasite Schistocephalus solidus: insights into the molecular evolution of parasitism.</title>
        <authorList>
            <person name="Hebert F.O."/>
            <person name="Grambauer S."/>
            <person name="Barber I."/>
            <person name="Landry C.R."/>
            <person name="Aubin-Horth N."/>
        </authorList>
    </citation>
    <scope>NUCLEOTIDE SEQUENCE</scope>
</reference>
<dbReference type="AlphaFoldDB" id="A0A0X3PJE5"/>
<dbReference type="PANTHER" id="PTHR11835:SF42">
    <property type="entry name" value="ISOCITRATE DEHYDROGENASE [NAD] SUBUNIT BETA, MITOCHONDRIAL"/>
    <property type="match status" value="1"/>
</dbReference>
<keyword evidence="5" id="KW-0496">Mitochondrion</keyword>